<dbReference type="AlphaFoldDB" id="A0A9N9LGN5"/>
<reference evidence="3" key="1">
    <citation type="submission" date="2021-07" db="EMBL/GenBank/DDBJ databases">
        <authorList>
            <person name="Durling M."/>
        </authorList>
    </citation>
    <scope>NUCLEOTIDE SEQUENCE</scope>
</reference>
<dbReference type="Pfam" id="PF09797">
    <property type="entry name" value="NatB_MDM20"/>
    <property type="match status" value="1"/>
</dbReference>
<dbReference type="InterPro" id="IPR009069">
    <property type="entry name" value="Cys_alpha_HP_mot_SF"/>
</dbReference>
<evidence type="ECO:0000256" key="1">
    <source>
        <dbReference type="ARBA" id="ARBA00006298"/>
    </source>
</evidence>
<dbReference type="PROSITE" id="PS51808">
    <property type="entry name" value="CHCH"/>
    <property type="match status" value="1"/>
</dbReference>
<evidence type="ECO:0000313" key="3">
    <source>
        <dbReference type="EMBL" id="CAG8973398.1"/>
    </source>
</evidence>
<accession>A0A9N9LGN5</accession>
<feature type="compositionally biased region" description="Polar residues" evidence="2">
    <location>
        <begin position="1"/>
        <end position="10"/>
    </location>
</feature>
<dbReference type="InterPro" id="IPR019183">
    <property type="entry name" value="NAA25_NatB_aux_su"/>
</dbReference>
<sequence length="1105" mass="124864">MSSKDPSPSQEGEGPWDKKTSEKFESKRLSEYYDPCQEAADRSLKCLHRNGGDRQMCADYFTAYRDCKKQWPQPFALNPGRPGIQHPDRLAFEFKPHELALIRSGRTMADQMIKDRQDAPIWNAIEASNYKQALKLVDKRLAKKPSDYLQALKIFIRARSPLASEQTAVLAHLEELPKRKQPLTDLEAIELYEEAYGEVVPEPRDDWIRIIGEARWQCVKATPKNEDVSKKCFEACLEKNDIDHARQISNSLEKSFPSNHAYIFWNIATMFLYSVSSSYPEKTRKLWGTLAFAQIQKLAAATKTAADPKQLPLRSIHTPQELLLLHRITETLGKPEQRLEYLQDPNLGPESVIAKSEWQLWRFKLILLGEVKSWQELFDTTQSLLKRARTKDASGQLSETGFSDWIVWDSFIRSAIELQGHEYREAVVAEVEAHQDPKCEVDKSWKRNASLAWVKISFANTNTFAQRSDSSQDRLPIIIKYLKQYGTATTAFTDLKPYVQQLNADERKRLLEILTQHGVFGDPGHLGYTKPKKGEATKPEYAGFKTEKKLAEHINSYKLRYLLSCSLPEQERHSKPKQHAGPTEAPCFSYSRPCIVFCSQCLGSFAVDATKLYLAAADGGRESWDLLPTDRHPADDLVILAATCLIKLSMISSEGSEDSLLSPKNSYILQAVALLEQAASISQPNSQIWFLLIRLYTYLGNGSLAMRAHHNLALKQIQLDTLSYTLFDRISTFHPHRFSASQETTYRTPLESLEKQQKLYRGSRGQISRNTWLSYKHGSYNTIFELKEVTEKLECSFSAVMSVVEKRRINRLLPSKSVSDGGYDILSPNPESLETMICDTNDYESFPDYEGTIGYSFEELSRFVPAPSEYRTRLNLVSEKLLQLLMPSTTTKSVDQASLKAFLATPLVFPKVKDPSTYLTKPENCARKCYEAISNILHSSLSPSFWKEQKFESRLEAHNEDLRNALSSSLELLAGIKDLIPAFGHVLHAIFTAHSLALHILSFVDFQSKIPSKEIHPSQLDANKKTEALAREIIQKTLQMVGTIKKGMDEGGWIDRALDSVTGAEGAGGVGELMDGGAMEFWAGDLVEGWRDGVVGLGLLKDVRG</sequence>
<keyword evidence="4" id="KW-1185">Reference proteome</keyword>
<dbReference type="OrthoDB" id="1874341at2759"/>
<protein>
    <submittedName>
        <fullName evidence="3">Uncharacterized protein</fullName>
    </submittedName>
</protein>
<dbReference type="EMBL" id="CAJVRM010000068">
    <property type="protein sequence ID" value="CAG8973398.1"/>
    <property type="molecule type" value="Genomic_DNA"/>
</dbReference>
<proteinExistence type="inferred from homology"/>
<dbReference type="Proteomes" id="UP000701801">
    <property type="component" value="Unassembled WGS sequence"/>
</dbReference>
<name>A0A9N9LGN5_9HELO</name>
<comment type="caution">
    <text evidence="3">The sequence shown here is derived from an EMBL/GenBank/DDBJ whole genome shotgun (WGS) entry which is preliminary data.</text>
</comment>
<evidence type="ECO:0000313" key="4">
    <source>
        <dbReference type="Proteomes" id="UP000701801"/>
    </source>
</evidence>
<dbReference type="PANTHER" id="PTHR22767:SF3">
    <property type="entry name" value="N-ALPHA-ACETYLTRANSFERASE 25, NATB AUXILIARY SUBUNIT"/>
    <property type="match status" value="1"/>
</dbReference>
<dbReference type="SUPFAM" id="SSF47072">
    <property type="entry name" value="Cysteine alpha-hairpin motif"/>
    <property type="match status" value="1"/>
</dbReference>
<organism evidence="3 4">
    <name type="scientific">Hymenoscyphus albidus</name>
    <dbReference type="NCBI Taxonomy" id="595503"/>
    <lineage>
        <taxon>Eukaryota</taxon>
        <taxon>Fungi</taxon>
        <taxon>Dikarya</taxon>
        <taxon>Ascomycota</taxon>
        <taxon>Pezizomycotina</taxon>
        <taxon>Leotiomycetes</taxon>
        <taxon>Helotiales</taxon>
        <taxon>Helotiaceae</taxon>
        <taxon>Hymenoscyphus</taxon>
    </lineage>
</organism>
<feature type="region of interest" description="Disordered" evidence="2">
    <location>
        <begin position="1"/>
        <end position="22"/>
    </location>
</feature>
<dbReference type="PANTHER" id="PTHR22767">
    <property type="entry name" value="N-TERMINAL ACETYLTRANSFERASE-RELATED"/>
    <property type="match status" value="1"/>
</dbReference>
<gene>
    <name evidence="3" type="ORF">HYALB_00000161</name>
</gene>
<evidence type="ECO:0000256" key="2">
    <source>
        <dbReference type="SAM" id="MobiDB-lite"/>
    </source>
</evidence>
<comment type="similarity">
    <text evidence="1">Belongs to the MDM20/NAA25 family.</text>
</comment>
<dbReference type="GO" id="GO:0031416">
    <property type="term" value="C:NatB complex"/>
    <property type="evidence" value="ECO:0007669"/>
    <property type="project" value="TreeGrafter"/>
</dbReference>